<reference evidence="1 2" key="1">
    <citation type="submission" date="2020-04" db="EMBL/GenBank/DDBJ databases">
        <title>MicrobeNet Type strains.</title>
        <authorList>
            <person name="Nicholson A.C."/>
        </authorList>
    </citation>
    <scope>NUCLEOTIDE SEQUENCE [LARGE SCALE GENOMIC DNA]</scope>
    <source>
        <strain evidence="1 2">DSM 40738</strain>
    </source>
</reference>
<sequence>MAWDEWEQLKAEAAGRAAGRMRLNGLPPEDAPNSGGPNGVLRVTQTDLAAIGDEAFKLYTRLWKEARVASTDDAGTSLSTQGFTLGGALKHVSTRWEKQLNSLMDACALISNHMDFTKNAHQGDEYHIKRRVSSIHTLDAGFDEQYVPPGKSNEVYGPAKKKD</sequence>
<evidence type="ECO:0000313" key="1">
    <source>
        <dbReference type="EMBL" id="NKY13276.1"/>
    </source>
</evidence>
<gene>
    <name evidence="1" type="ORF">HGA06_03550</name>
</gene>
<comment type="caution">
    <text evidence="1">The sequence shown here is derived from an EMBL/GenBank/DDBJ whole genome shotgun (WGS) entry which is preliminary data.</text>
</comment>
<name>A0AA44DAM8_STRE0</name>
<dbReference type="Proteomes" id="UP000570003">
    <property type="component" value="Unassembled WGS sequence"/>
</dbReference>
<protein>
    <recommendedName>
        <fullName evidence="3">AG1 protein</fullName>
    </recommendedName>
</protein>
<dbReference type="AlphaFoldDB" id="A0AA44DAM8"/>
<proteinExistence type="predicted"/>
<evidence type="ECO:0000313" key="2">
    <source>
        <dbReference type="Proteomes" id="UP000570003"/>
    </source>
</evidence>
<organism evidence="1 2">
    <name type="scientific">Streptomyces somaliensis (strain ATCC 33201 / DSM 40738 / JCM 12659 / KCTC 9044 / NCTC 11332 / NRRL B-12077 / IP 733)</name>
    <dbReference type="NCBI Taxonomy" id="1134445"/>
    <lineage>
        <taxon>Bacteria</taxon>
        <taxon>Bacillati</taxon>
        <taxon>Actinomycetota</taxon>
        <taxon>Actinomycetes</taxon>
        <taxon>Kitasatosporales</taxon>
        <taxon>Streptomycetaceae</taxon>
        <taxon>Streptomyces</taxon>
    </lineage>
</organism>
<accession>A0AA44DAM8</accession>
<evidence type="ECO:0008006" key="3">
    <source>
        <dbReference type="Google" id="ProtNLM"/>
    </source>
</evidence>
<dbReference type="EMBL" id="JAAXOU010000019">
    <property type="protein sequence ID" value="NKY13276.1"/>
    <property type="molecule type" value="Genomic_DNA"/>
</dbReference>
<keyword evidence="2" id="KW-1185">Reference proteome</keyword>